<feature type="region of interest" description="Disordered" evidence="1">
    <location>
        <begin position="57"/>
        <end position="84"/>
    </location>
</feature>
<accession>A0A6B0U6F1</accession>
<protein>
    <submittedName>
        <fullName evidence="2">Uncharacterized protein</fullName>
    </submittedName>
</protein>
<sequence>MSESKKAALSLSIPLSTAESAMYMKGMQKPIMPTMLDTQMRANAGFLSSSMSSISESVSDMLPGSRRHGGQMLTPGFPSGRSTPLAAGTLSAGIVSTLAT</sequence>
<proteinExistence type="predicted"/>
<evidence type="ECO:0000313" key="2">
    <source>
        <dbReference type="EMBL" id="MXU88089.1"/>
    </source>
</evidence>
<dbReference type="EMBL" id="GIFC01006006">
    <property type="protein sequence ID" value="MXU88089.1"/>
    <property type="molecule type" value="Transcribed_RNA"/>
</dbReference>
<evidence type="ECO:0000256" key="1">
    <source>
        <dbReference type="SAM" id="MobiDB-lite"/>
    </source>
</evidence>
<reference evidence="2" key="1">
    <citation type="submission" date="2019-12" db="EMBL/GenBank/DDBJ databases">
        <title>An insight into the sialome of adult female Ixodes ricinus ticks feeding for 6 days.</title>
        <authorList>
            <person name="Perner J."/>
            <person name="Ribeiro J.M.C."/>
        </authorList>
    </citation>
    <scope>NUCLEOTIDE SEQUENCE</scope>
    <source>
        <strain evidence="2">Semi-engorged</strain>
        <tissue evidence="2">Salivary glands</tissue>
    </source>
</reference>
<dbReference type="AlphaFoldDB" id="A0A6B0U6F1"/>
<name>A0A6B0U6F1_IXORI</name>
<organism evidence="2">
    <name type="scientific">Ixodes ricinus</name>
    <name type="common">Common tick</name>
    <name type="synonym">Acarus ricinus</name>
    <dbReference type="NCBI Taxonomy" id="34613"/>
    <lineage>
        <taxon>Eukaryota</taxon>
        <taxon>Metazoa</taxon>
        <taxon>Ecdysozoa</taxon>
        <taxon>Arthropoda</taxon>
        <taxon>Chelicerata</taxon>
        <taxon>Arachnida</taxon>
        <taxon>Acari</taxon>
        <taxon>Parasitiformes</taxon>
        <taxon>Ixodida</taxon>
        <taxon>Ixodoidea</taxon>
        <taxon>Ixodidae</taxon>
        <taxon>Ixodinae</taxon>
        <taxon>Ixodes</taxon>
    </lineage>
</organism>